<feature type="domain" description="ShKT" evidence="3">
    <location>
        <begin position="78"/>
        <end position="122"/>
    </location>
</feature>
<organism evidence="4 5">
    <name type="scientific">Syphacia muris</name>
    <dbReference type="NCBI Taxonomy" id="451379"/>
    <lineage>
        <taxon>Eukaryota</taxon>
        <taxon>Metazoa</taxon>
        <taxon>Ecdysozoa</taxon>
        <taxon>Nematoda</taxon>
        <taxon>Chromadorea</taxon>
        <taxon>Rhabditida</taxon>
        <taxon>Spirurina</taxon>
        <taxon>Oxyuridomorpha</taxon>
        <taxon>Oxyuroidea</taxon>
        <taxon>Oxyuridae</taxon>
        <taxon>Syphacia</taxon>
    </lineage>
</organism>
<dbReference type="Gene3D" id="1.10.10.1940">
    <property type="match status" value="1"/>
</dbReference>
<dbReference type="Proteomes" id="UP000046393">
    <property type="component" value="Unplaced"/>
</dbReference>
<dbReference type="WBParaSite" id="SMUV_0000176301-mRNA-1">
    <property type="protein sequence ID" value="SMUV_0000176301-mRNA-1"/>
    <property type="gene ID" value="SMUV_0000176301"/>
</dbReference>
<dbReference type="SMART" id="SM00254">
    <property type="entry name" value="ShKT"/>
    <property type="match status" value="2"/>
</dbReference>
<keyword evidence="2" id="KW-0732">Signal</keyword>
<dbReference type="InterPro" id="IPR003582">
    <property type="entry name" value="ShKT_dom"/>
</dbReference>
<name>A0A0N5AC87_9BILA</name>
<feature type="chain" id="PRO_5005892933" evidence="2">
    <location>
        <begin position="22"/>
        <end position="192"/>
    </location>
</feature>
<proteinExistence type="predicted"/>
<evidence type="ECO:0000313" key="5">
    <source>
        <dbReference type="WBParaSite" id="SMUV_0000176301-mRNA-1"/>
    </source>
</evidence>
<evidence type="ECO:0000259" key="3">
    <source>
        <dbReference type="PROSITE" id="PS51670"/>
    </source>
</evidence>
<sequence>MSHNSALVFTVCALQFVAVLSEDATTSSTAAATGPCKNELATEFCELIGKKRACESDGLKKYCLNYCNACDTDENYNCKDTDKNIADSTQVECEALKTLKFCEEKELQSALSISCPRTCGLCLYNGSPTCRNKLDATTCKTLVQFCDKSTSLGERVREQCAFTCNACQSTATVATTQLVKPSTTRSPSRPGL</sequence>
<keyword evidence="4" id="KW-1185">Reference proteome</keyword>
<feature type="signal peptide" evidence="2">
    <location>
        <begin position="1"/>
        <end position="21"/>
    </location>
</feature>
<protein>
    <submittedName>
        <fullName evidence="5">ShKT domain-containing protein</fullName>
    </submittedName>
</protein>
<evidence type="ECO:0000256" key="1">
    <source>
        <dbReference type="PROSITE-ProRule" id="PRU01005"/>
    </source>
</evidence>
<accession>A0A0N5AC87</accession>
<dbReference type="AlphaFoldDB" id="A0A0N5AC87"/>
<reference evidence="5" key="1">
    <citation type="submission" date="2017-02" db="UniProtKB">
        <authorList>
            <consortium name="WormBaseParasite"/>
        </authorList>
    </citation>
    <scope>IDENTIFICATION</scope>
</reference>
<dbReference type="Pfam" id="PF01549">
    <property type="entry name" value="ShK"/>
    <property type="match status" value="2"/>
</dbReference>
<evidence type="ECO:0000256" key="2">
    <source>
        <dbReference type="SAM" id="SignalP"/>
    </source>
</evidence>
<comment type="caution">
    <text evidence="1">Lacks conserved residue(s) required for the propagation of feature annotation.</text>
</comment>
<dbReference type="PROSITE" id="PS51670">
    <property type="entry name" value="SHKT"/>
    <property type="match status" value="2"/>
</dbReference>
<evidence type="ECO:0000313" key="4">
    <source>
        <dbReference type="Proteomes" id="UP000046393"/>
    </source>
</evidence>
<feature type="domain" description="ShKT" evidence="3">
    <location>
        <begin position="130"/>
        <end position="167"/>
    </location>
</feature>